<reference evidence="1" key="1">
    <citation type="submission" date="2014-11" db="EMBL/GenBank/DDBJ databases">
        <authorList>
            <person name="Amaro Gonzalez C."/>
        </authorList>
    </citation>
    <scope>NUCLEOTIDE SEQUENCE</scope>
</reference>
<proteinExistence type="predicted"/>
<evidence type="ECO:0000313" key="1">
    <source>
        <dbReference type="EMBL" id="JAH08588.1"/>
    </source>
</evidence>
<dbReference type="AlphaFoldDB" id="A0A0E9PXI4"/>
<protein>
    <submittedName>
        <fullName evidence="1">Uncharacterized protein</fullName>
    </submittedName>
</protein>
<name>A0A0E9PXI4_ANGAN</name>
<reference evidence="1" key="2">
    <citation type="journal article" date="2015" name="Fish Shellfish Immunol.">
        <title>Early steps in the European eel (Anguilla anguilla)-Vibrio vulnificus interaction in the gills: Role of the RtxA13 toxin.</title>
        <authorList>
            <person name="Callol A."/>
            <person name="Pajuelo D."/>
            <person name="Ebbesson L."/>
            <person name="Teles M."/>
            <person name="MacKenzie S."/>
            <person name="Amaro C."/>
        </authorList>
    </citation>
    <scope>NUCLEOTIDE SEQUENCE</scope>
</reference>
<sequence>MKASTWRYCSDSLCCAVCHLVWVVLHRAFLGC</sequence>
<accession>A0A0E9PXI4</accession>
<organism evidence="1">
    <name type="scientific">Anguilla anguilla</name>
    <name type="common">European freshwater eel</name>
    <name type="synonym">Muraena anguilla</name>
    <dbReference type="NCBI Taxonomy" id="7936"/>
    <lineage>
        <taxon>Eukaryota</taxon>
        <taxon>Metazoa</taxon>
        <taxon>Chordata</taxon>
        <taxon>Craniata</taxon>
        <taxon>Vertebrata</taxon>
        <taxon>Euteleostomi</taxon>
        <taxon>Actinopterygii</taxon>
        <taxon>Neopterygii</taxon>
        <taxon>Teleostei</taxon>
        <taxon>Anguilliformes</taxon>
        <taxon>Anguillidae</taxon>
        <taxon>Anguilla</taxon>
    </lineage>
</organism>
<dbReference type="EMBL" id="GBXM01099989">
    <property type="protein sequence ID" value="JAH08588.1"/>
    <property type="molecule type" value="Transcribed_RNA"/>
</dbReference>